<feature type="transmembrane region" description="Helical" evidence="1">
    <location>
        <begin position="86"/>
        <end position="108"/>
    </location>
</feature>
<evidence type="ECO:0000256" key="1">
    <source>
        <dbReference type="SAM" id="Phobius"/>
    </source>
</evidence>
<sequence length="376" mass="40176">MAPESPTTLAVSQRRLYVVLPTALLLGYLALGSTPSFIPVVLVLAGLLDIAPRLDKRDLSVACLALSFGGTLARCGPAYTALETPGLSLLLSFAVVAAESGVASLVAVGATKLGRKSSSGWVRLCAFPALWTAWDSLAMTPLGRLGTWTPAQGYGAYAWTLPFMGAPAIDWVAASWAVVLASMLGRPASHPREQNLVDLGLQTNHSDESALLAANAPLGARPNAGPSRLTLALLALAVPSFFYTPATSTTPPPQASTMLTVACILPPKSAGVSDEMRYITESKHYLTTVDLIVWPEGAVRVQTKQEKERMLANVTKMIGIQSHPWVAVSYIEPAGPDAPEKQRNSLTVLNWKQELFTYHKRHLVPGKFLERARNAS</sequence>
<name>A0A165H1Y0_EXIGL</name>
<keyword evidence="1" id="KW-0472">Membrane</keyword>
<dbReference type="STRING" id="1314781.A0A165H1Y0"/>
<gene>
    <name evidence="2" type="ORF">EXIGLDRAFT_97570</name>
</gene>
<keyword evidence="1" id="KW-0812">Transmembrane</keyword>
<keyword evidence="1" id="KW-1133">Transmembrane helix</keyword>
<dbReference type="OrthoDB" id="2626014at2759"/>
<evidence type="ECO:0008006" key="4">
    <source>
        <dbReference type="Google" id="ProtNLM"/>
    </source>
</evidence>
<accession>A0A165H1Y0</accession>
<feature type="transmembrane region" description="Helical" evidence="1">
    <location>
        <begin position="59"/>
        <end position="80"/>
    </location>
</feature>
<dbReference type="SUPFAM" id="SSF56317">
    <property type="entry name" value="Carbon-nitrogen hydrolase"/>
    <property type="match status" value="1"/>
</dbReference>
<dbReference type="EMBL" id="KV426029">
    <property type="protein sequence ID" value="KZV91334.1"/>
    <property type="molecule type" value="Genomic_DNA"/>
</dbReference>
<reference evidence="2 3" key="1">
    <citation type="journal article" date="2016" name="Mol. Biol. Evol.">
        <title>Comparative Genomics of Early-Diverging Mushroom-Forming Fungi Provides Insights into the Origins of Lignocellulose Decay Capabilities.</title>
        <authorList>
            <person name="Nagy L.G."/>
            <person name="Riley R."/>
            <person name="Tritt A."/>
            <person name="Adam C."/>
            <person name="Daum C."/>
            <person name="Floudas D."/>
            <person name="Sun H."/>
            <person name="Yadav J.S."/>
            <person name="Pangilinan J."/>
            <person name="Larsson K.H."/>
            <person name="Matsuura K."/>
            <person name="Barry K."/>
            <person name="Labutti K."/>
            <person name="Kuo R."/>
            <person name="Ohm R.A."/>
            <person name="Bhattacharya S.S."/>
            <person name="Shirouzu T."/>
            <person name="Yoshinaga Y."/>
            <person name="Martin F.M."/>
            <person name="Grigoriev I.V."/>
            <person name="Hibbett D.S."/>
        </authorList>
    </citation>
    <scope>NUCLEOTIDE SEQUENCE [LARGE SCALE GENOMIC DNA]</scope>
    <source>
        <strain evidence="2 3">HHB12029</strain>
    </source>
</reference>
<proteinExistence type="predicted"/>
<evidence type="ECO:0000313" key="2">
    <source>
        <dbReference type="EMBL" id="KZV91334.1"/>
    </source>
</evidence>
<dbReference type="Proteomes" id="UP000077266">
    <property type="component" value="Unassembled WGS sequence"/>
</dbReference>
<feature type="transmembrane region" description="Helical" evidence="1">
    <location>
        <begin position="159"/>
        <end position="184"/>
    </location>
</feature>
<feature type="transmembrane region" description="Helical" evidence="1">
    <location>
        <begin position="120"/>
        <end position="139"/>
    </location>
</feature>
<dbReference type="InParanoid" id="A0A165H1Y0"/>
<dbReference type="AlphaFoldDB" id="A0A165H1Y0"/>
<dbReference type="InterPro" id="IPR036526">
    <property type="entry name" value="C-N_Hydrolase_sf"/>
</dbReference>
<evidence type="ECO:0000313" key="3">
    <source>
        <dbReference type="Proteomes" id="UP000077266"/>
    </source>
</evidence>
<keyword evidence="3" id="KW-1185">Reference proteome</keyword>
<feature type="transmembrane region" description="Helical" evidence="1">
    <location>
        <begin position="25"/>
        <end position="47"/>
    </location>
</feature>
<organism evidence="2 3">
    <name type="scientific">Exidia glandulosa HHB12029</name>
    <dbReference type="NCBI Taxonomy" id="1314781"/>
    <lineage>
        <taxon>Eukaryota</taxon>
        <taxon>Fungi</taxon>
        <taxon>Dikarya</taxon>
        <taxon>Basidiomycota</taxon>
        <taxon>Agaricomycotina</taxon>
        <taxon>Agaricomycetes</taxon>
        <taxon>Auriculariales</taxon>
        <taxon>Exidiaceae</taxon>
        <taxon>Exidia</taxon>
    </lineage>
</organism>
<protein>
    <recommendedName>
        <fullName evidence="4">CN hydrolase domain-containing protein</fullName>
    </recommendedName>
</protein>